<gene>
    <name evidence="2" type="ORF">HTEP1355_LOCUS6340</name>
</gene>
<name>A0A7S0VJA6_9CRYP</name>
<feature type="transmembrane region" description="Helical" evidence="1">
    <location>
        <begin position="83"/>
        <end position="102"/>
    </location>
</feature>
<evidence type="ECO:0000313" key="2">
    <source>
        <dbReference type="EMBL" id="CAD8790784.1"/>
    </source>
</evidence>
<keyword evidence="1" id="KW-0812">Transmembrane</keyword>
<keyword evidence="1" id="KW-0472">Membrane</keyword>
<dbReference type="EMBL" id="HBFN01010911">
    <property type="protein sequence ID" value="CAD8790784.1"/>
    <property type="molecule type" value="Transcribed_RNA"/>
</dbReference>
<keyword evidence="1" id="KW-1133">Transmembrane helix</keyword>
<evidence type="ECO:0000256" key="1">
    <source>
        <dbReference type="SAM" id="Phobius"/>
    </source>
</evidence>
<reference evidence="2" key="1">
    <citation type="submission" date="2021-01" db="EMBL/GenBank/DDBJ databases">
        <authorList>
            <person name="Corre E."/>
            <person name="Pelletier E."/>
            <person name="Niang G."/>
            <person name="Scheremetjew M."/>
            <person name="Finn R."/>
            <person name="Kale V."/>
            <person name="Holt S."/>
            <person name="Cochrane G."/>
            <person name="Meng A."/>
            <person name="Brown T."/>
            <person name="Cohen L."/>
        </authorList>
    </citation>
    <scope>NUCLEOTIDE SEQUENCE</scope>
    <source>
        <strain evidence="2">CCMP443</strain>
    </source>
</reference>
<organism evidence="2">
    <name type="scientific">Hemiselmis tepida</name>
    <dbReference type="NCBI Taxonomy" id="464990"/>
    <lineage>
        <taxon>Eukaryota</taxon>
        <taxon>Cryptophyceae</taxon>
        <taxon>Cryptomonadales</taxon>
        <taxon>Hemiselmidaceae</taxon>
        <taxon>Hemiselmis</taxon>
    </lineage>
</organism>
<dbReference type="AlphaFoldDB" id="A0A7S0VJA6"/>
<sequence length="106" mass="11353">MMTTPLGIFDDRFSSDQTIFDKSVLGRGSSCLDDDIHPTGADSKILGQVAGLVPGNPLVIVRTSVCSEWDGHRGKRLGNADEAVWQLSGLGLRVGVVLIIFLNSLQ</sequence>
<proteinExistence type="predicted"/>
<accession>A0A7S0VJA6</accession>
<protein>
    <submittedName>
        <fullName evidence="2">Uncharacterized protein</fullName>
    </submittedName>
</protein>